<keyword evidence="8 9" id="KW-0472">Membrane</keyword>
<evidence type="ECO:0000256" key="9">
    <source>
        <dbReference type="SAM" id="Phobius"/>
    </source>
</evidence>
<dbReference type="GO" id="GO:0006813">
    <property type="term" value="P:potassium ion transport"/>
    <property type="evidence" value="ECO:0007669"/>
    <property type="project" value="InterPro"/>
</dbReference>
<dbReference type="InterPro" id="IPR036291">
    <property type="entry name" value="NAD(P)-bd_dom_sf"/>
</dbReference>
<keyword evidence="3" id="KW-0050">Antiport</keyword>
<evidence type="ECO:0000256" key="8">
    <source>
        <dbReference type="ARBA" id="ARBA00023136"/>
    </source>
</evidence>
<dbReference type="Gene3D" id="1.20.1530.20">
    <property type="match status" value="1"/>
</dbReference>
<evidence type="ECO:0000313" key="13">
    <source>
        <dbReference type="Proteomes" id="UP000226437"/>
    </source>
</evidence>
<gene>
    <name evidence="12" type="ORF">CGL56_13420</name>
</gene>
<protein>
    <submittedName>
        <fullName evidence="12">Cell shape-determining protein</fullName>
    </submittedName>
</protein>
<feature type="transmembrane region" description="Helical" evidence="9">
    <location>
        <begin position="282"/>
        <end position="301"/>
    </location>
</feature>
<organism evidence="12 13">
    <name type="scientific">Neolewinella marina</name>
    <dbReference type="NCBI Taxonomy" id="438751"/>
    <lineage>
        <taxon>Bacteria</taxon>
        <taxon>Pseudomonadati</taxon>
        <taxon>Bacteroidota</taxon>
        <taxon>Saprospiria</taxon>
        <taxon>Saprospirales</taxon>
        <taxon>Lewinellaceae</taxon>
        <taxon>Neolewinella</taxon>
    </lineage>
</organism>
<feature type="transmembrane region" description="Helical" evidence="9">
    <location>
        <begin position="229"/>
        <end position="250"/>
    </location>
</feature>
<keyword evidence="2" id="KW-0813">Transport</keyword>
<dbReference type="GO" id="GO:1902600">
    <property type="term" value="P:proton transmembrane transport"/>
    <property type="evidence" value="ECO:0007669"/>
    <property type="project" value="InterPro"/>
</dbReference>
<feature type="transmembrane region" description="Helical" evidence="9">
    <location>
        <begin position="202"/>
        <end position="222"/>
    </location>
</feature>
<evidence type="ECO:0000256" key="2">
    <source>
        <dbReference type="ARBA" id="ARBA00022448"/>
    </source>
</evidence>
<keyword evidence="5 9" id="KW-0812">Transmembrane</keyword>
<keyword evidence="7" id="KW-0406">Ion transport</keyword>
<dbReference type="Pfam" id="PF00999">
    <property type="entry name" value="Na_H_Exchanger"/>
    <property type="match status" value="1"/>
</dbReference>
<feature type="transmembrane region" description="Helical" evidence="9">
    <location>
        <begin position="376"/>
        <end position="399"/>
    </location>
</feature>
<evidence type="ECO:0000313" key="12">
    <source>
        <dbReference type="EMBL" id="PHK97810.1"/>
    </source>
</evidence>
<reference evidence="12 13" key="1">
    <citation type="submission" date="2017-10" db="EMBL/GenBank/DDBJ databases">
        <title>The draft genome sequence of Lewinella marina KCTC 32374.</title>
        <authorList>
            <person name="Wang K."/>
        </authorList>
    </citation>
    <scope>NUCLEOTIDE SEQUENCE [LARGE SCALE GENOMIC DNA]</scope>
    <source>
        <strain evidence="12 13">MKG-38</strain>
    </source>
</reference>
<feature type="transmembrane region" description="Helical" evidence="9">
    <location>
        <begin position="21"/>
        <end position="40"/>
    </location>
</feature>
<dbReference type="Gene3D" id="3.40.50.720">
    <property type="entry name" value="NAD(P)-binding Rossmann-like Domain"/>
    <property type="match status" value="1"/>
</dbReference>
<sequence>MYEIGSLIIIGVVAQWIAWRLRVPAILPLILAGILIGPGWELYTGHRLLSPRFDSDAGTGLFPGNLLYSFVSLSIGLILFEGGLTLKLKEIRGLADSILRLTTYGALTTTVIAGLAAHYVLGLNWQIAFLFSTLIVVTGPTVIAPIMRQINVKRQVATVLKWESIVIDPLGAFLAVLFYNFILAYYDPQATVYNSLIKFLQSGLVGIGLGFVLGRLLFILISRLYIPKFLLNIVTLGFVVGAFLLSDAIAHESGLLTTVVMGAYLANREVPYLHDILDFKESLTLLLISLLFILLSANMTVEQIRLVLNQESLVVFLIVVFLARPLGVFWSLRTSELGWRDKAFISWVGPRGIVAAGVASLFGIELAEEGITHAEYITPLVFLIVLGTVLLNATLAGFLARKLKVSLPKGSGVVIFGASEGARQLAHSLVESGRDVTLVTGNRAERDIAQEQHLTTIQVQFNSDLLDSKLDLTDIGYVLALTGNDEDNFYLLNNYRSREGIRGAYRLVTRKEIQAQRFGPEALFGHYVSYLLFNRAARNFGTVNAIQLLDPDELPNLIAQLREERAIPLYLRCTEHGDITFIPAGDRPLSVSPGDTLYYIGEPLPSVNRSAARQLARPVEA</sequence>
<dbReference type="InterPro" id="IPR038770">
    <property type="entry name" value="Na+/solute_symporter_sf"/>
</dbReference>
<evidence type="ECO:0000256" key="1">
    <source>
        <dbReference type="ARBA" id="ARBA00004651"/>
    </source>
</evidence>
<feature type="domain" description="Cation/H+ exchanger transmembrane" evidence="10">
    <location>
        <begin position="12"/>
        <end position="399"/>
    </location>
</feature>
<feature type="transmembrane region" description="Helical" evidence="9">
    <location>
        <begin position="60"/>
        <end position="80"/>
    </location>
</feature>
<proteinExistence type="predicted"/>
<dbReference type="SUPFAM" id="SSF51735">
    <property type="entry name" value="NAD(P)-binding Rossmann-fold domains"/>
    <property type="match status" value="1"/>
</dbReference>
<feature type="transmembrane region" description="Helical" evidence="9">
    <location>
        <begin position="159"/>
        <end position="182"/>
    </location>
</feature>
<accession>A0A2G0CD00</accession>
<dbReference type="PANTHER" id="PTHR32507">
    <property type="entry name" value="NA(+)/H(+) ANTIPORTER 1"/>
    <property type="match status" value="1"/>
</dbReference>
<dbReference type="Proteomes" id="UP000226437">
    <property type="component" value="Unassembled WGS sequence"/>
</dbReference>
<dbReference type="InterPro" id="IPR006153">
    <property type="entry name" value="Cation/H_exchanger_TM"/>
</dbReference>
<feature type="transmembrane region" description="Helical" evidence="9">
    <location>
        <begin position="127"/>
        <end position="147"/>
    </location>
</feature>
<evidence type="ECO:0000256" key="4">
    <source>
        <dbReference type="ARBA" id="ARBA00022475"/>
    </source>
</evidence>
<feature type="domain" description="RCK N-terminal" evidence="11">
    <location>
        <begin position="413"/>
        <end position="499"/>
    </location>
</feature>
<comment type="caution">
    <text evidence="12">The sequence shown here is derived from an EMBL/GenBank/DDBJ whole genome shotgun (WGS) entry which is preliminary data.</text>
</comment>
<dbReference type="GO" id="GO:0015297">
    <property type="term" value="F:antiporter activity"/>
    <property type="evidence" value="ECO:0007669"/>
    <property type="project" value="UniProtKB-KW"/>
</dbReference>
<dbReference type="InterPro" id="IPR003148">
    <property type="entry name" value="RCK_N"/>
</dbReference>
<dbReference type="EMBL" id="PDLO01000006">
    <property type="protein sequence ID" value="PHK97810.1"/>
    <property type="molecule type" value="Genomic_DNA"/>
</dbReference>
<feature type="transmembrane region" description="Helical" evidence="9">
    <location>
        <begin position="101"/>
        <end position="121"/>
    </location>
</feature>
<dbReference type="RefSeq" id="WP_099107084.1">
    <property type="nucleotide sequence ID" value="NZ_JAATJF010000003.1"/>
</dbReference>
<evidence type="ECO:0000256" key="3">
    <source>
        <dbReference type="ARBA" id="ARBA00022449"/>
    </source>
</evidence>
<evidence type="ECO:0000259" key="10">
    <source>
        <dbReference type="Pfam" id="PF00999"/>
    </source>
</evidence>
<keyword evidence="4" id="KW-1003">Cell membrane</keyword>
<dbReference type="OrthoDB" id="570124at2"/>
<name>A0A2G0CD00_9BACT</name>
<dbReference type="GO" id="GO:0005886">
    <property type="term" value="C:plasma membrane"/>
    <property type="evidence" value="ECO:0007669"/>
    <property type="project" value="UniProtKB-SubCell"/>
</dbReference>
<evidence type="ECO:0000256" key="5">
    <source>
        <dbReference type="ARBA" id="ARBA00022692"/>
    </source>
</evidence>
<evidence type="ECO:0000256" key="7">
    <source>
        <dbReference type="ARBA" id="ARBA00023065"/>
    </source>
</evidence>
<dbReference type="PANTHER" id="PTHR32507:SF0">
    <property type="entry name" value="NA(+)_H(+) ANTIPORTER 2-RELATED"/>
    <property type="match status" value="1"/>
</dbReference>
<dbReference type="Pfam" id="PF02254">
    <property type="entry name" value="TrkA_N"/>
    <property type="match status" value="1"/>
</dbReference>
<comment type="subcellular location">
    <subcellularLocation>
        <location evidence="1">Cell membrane</location>
        <topology evidence="1">Multi-pass membrane protein</topology>
    </subcellularLocation>
</comment>
<keyword evidence="6 9" id="KW-1133">Transmembrane helix</keyword>
<feature type="transmembrane region" description="Helical" evidence="9">
    <location>
        <begin position="344"/>
        <end position="364"/>
    </location>
</feature>
<keyword evidence="13" id="KW-1185">Reference proteome</keyword>
<evidence type="ECO:0000256" key="6">
    <source>
        <dbReference type="ARBA" id="ARBA00022989"/>
    </source>
</evidence>
<evidence type="ECO:0000259" key="11">
    <source>
        <dbReference type="Pfam" id="PF02254"/>
    </source>
</evidence>
<dbReference type="AlphaFoldDB" id="A0A2G0CD00"/>
<feature type="transmembrane region" description="Helical" evidence="9">
    <location>
        <begin position="313"/>
        <end position="332"/>
    </location>
</feature>